<dbReference type="OrthoDB" id="56388at2"/>
<evidence type="ECO:0000313" key="2">
    <source>
        <dbReference type="EMBL" id="SEG35160.1"/>
    </source>
</evidence>
<accession>A0A1H5ZGF4</accession>
<reference evidence="3" key="1">
    <citation type="submission" date="2016-10" db="EMBL/GenBank/DDBJ databases">
        <authorList>
            <person name="Varghese N."/>
            <person name="Submissions S."/>
        </authorList>
    </citation>
    <scope>NUCLEOTIDE SEQUENCE [LARGE SCALE GENOMIC DNA]</scope>
    <source>
        <strain evidence="3">DSM 43163</strain>
    </source>
</reference>
<dbReference type="RefSeq" id="WP_103937941.1">
    <property type="nucleotide sequence ID" value="NZ_FNVO01000004.1"/>
</dbReference>
<organism evidence="2 3">
    <name type="scientific">Thermomonospora echinospora</name>
    <dbReference type="NCBI Taxonomy" id="1992"/>
    <lineage>
        <taxon>Bacteria</taxon>
        <taxon>Bacillati</taxon>
        <taxon>Actinomycetota</taxon>
        <taxon>Actinomycetes</taxon>
        <taxon>Streptosporangiales</taxon>
        <taxon>Thermomonosporaceae</taxon>
        <taxon>Thermomonospora</taxon>
    </lineage>
</organism>
<dbReference type="Proteomes" id="UP000236723">
    <property type="component" value="Unassembled WGS sequence"/>
</dbReference>
<keyword evidence="3" id="KW-1185">Reference proteome</keyword>
<sequence length="881" mass="95710">MSTDDVYALVARAGDLPYGEARTVLVEDALRRAEAAGDDALAYRVRMELTSAYQHGGEPAKMFTTFTRCLSQHDADPGRFGSGHRLLWHFKWIVNSLTLFPEIPLDRTYAVLDDMERRYRLGGHSMQAVYHYRHVVVRHVGDDAAADEWFAKWHAAPRDELSDCQGCDPTGKVRHLTGRGRHEEALAIAAPVLSAELNCTEQPQSILTALLPAYLRTGQMEEAGRAHRRAYRLVRANLRDLTDIADHLEFCALTGNQARGLEIVQRHLGWLDRAPSPYAAMRFAAASALVLRRLAEAGADEGLPLSRPDGRDVPAAELRDELTAQALTLAERFDARNGSSRQGERIRAVLEAEPIVEHLPLTPYARRPTPVPEPVRAPEPTEPTGPDALLDAAEKAWTRRDMTAALAAWHRFDELVPEPTPAQAGRRADGTGFERMAAGDAEGALAEWDRAAGLHTQAGDEARAQNARSRTGSLLCAMGRADEGMELLTSSLARLDALAPGSRRAVSARLRLADAHVNADRGQEALAVLAAARPTDALDAAEVEMVRARALARLGDMPETVSAFRRACAAFRELGGGGLLAETAFMLAQVLMGEEAQPPEDPSADEALALLEEAIANAPAGQPGLRASVYAVRGNRLTAHGRHAEAVEDLVEAVAVFTAEGAYPQAAYSRLDLTVALLNAERHFEAAEVAEEAWPMLTRLQDTDAEHRCRYLLAQAQEMGEEEEAAETYTGLARDEEHPGLSAQLLEKAADVLTGADKDALAAERYVEAAEAFAAAGDPYGVVRTRRRHAMCLMWSGRLDDGLREMGVARAALGDLPEENPAALTWETAVTSYDEARLLANAGRTEEALARLEESIQGFTELDEHGAAATAAEFRDQLTAE</sequence>
<dbReference type="InterPro" id="IPR011990">
    <property type="entry name" value="TPR-like_helical_dom_sf"/>
</dbReference>
<dbReference type="SUPFAM" id="SSF48452">
    <property type="entry name" value="TPR-like"/>
    <property type="match status" value="2"/>
</dbReference>
<evidence type="ECO:0008006" key="4">
    <source>
        <dbReference type="Google" id="ProtNLM"/>
    </source>
</evidence>
<protein>
    <recommendedName>
        <fullName evidence="4">Tetratricopeptide repeat-containing protein</fullName>
    </recommendedName>
</protein>
<dbReference type="AlphaFoldDB" id="A0A1H5ZGF4"/>
<name>A0A1H5ZGF4_9ACTN</name>
<dbReference type="Gene3D" id="1.25.40.10">
    <property type="entry name" value="Tetratricopeptide repeat domain"/>
    <property type="match status" value="2"/>
</dbReference>
<evidence type="ECO:0000256" key="1">
    <source>
        <dbReference type="SAM" id="MobiDB-lite"/>
    </source>
</evidence>
<proteinExistence type="predicted"/>
<evidence type="ECO:0000313" key="3">
    <source>
        <dbReference type="Proteomes" id="UP000236723"/>
    </source>
</evidence>
<gene>
    <name evidence="2" type="ORF">SAMN04489712_104534</name>
</gene>
<dbReference type="EMBL" id="FNVO01000004">
    <property type="protein sequence ID" value="SEG35160.1"/>
    <property type="molecule type" value="Genomic_DNA"/>
</dbReference>
<feature type="compositionally biased region" description="Pro residues" evidence="1">
    <location>
        <begin position="369"/>
        <end position="383"/>
    </location>
</feature>
<feature type="region of interest" description="Disordered" evidence="1">
    <location>
        <begin position="361"/>
        <end position="387"/>
    </location>
</feature>